<feature type="transmembrane region" description="Helical" evidence="1">
    <location>
        <begin position="44"/>
        <end position="66"/>
    </location>
</feature>
<name>A0A1I0YM36_9CELL</name>
<keyword evidence="1" id="KW-0812">Transmembrane</keyword>
<evidence type="ECO:0000313" key="2">
    <source>
        <dbReference type="EMBL" id="SFB14475.1"/>
    </source>
</evidence>
<proteinExistence type="predicted"/>
<dbReference type="Proteomes" id="UP000199012">
    <property type="component" value="Unassembled WGS sequence"/>
</dbReference>
<dbReference type="STRING" id="988821.SAMN05421867_10840"/>
<reference evidence="2 3" key="1">
    <citation type="submission" date="2016-10" db="EMBL/GenBank/DDBJ databases">
        <authorList>
            <person name="de Groot N.N."/>
        </authorList>
    </citation>
    <scope>NUCLEOTIDE SEQUENCE [LARGE SCALE GENOMIC DNA]</scope>
    <source>
        <strain evidence="2 3">CGMCC 4.6945</strain>
    </source>
</reference>
<feature type="transmembrane region" description="Helical" evidence="1">
    <location>
        <begin position="12"/>
        <end position="32"/>
    </location>
</feature>
<protein>
    <submittedName>
        <fullName evidence="2">Uncharacterized protein</fullName>
    </submittedName>
</protein>
<dbReference type="RefSeq" id="WP_090032828.1">
    <property type="nucleotide sequence ID" value="NZ_BONM01000001.1"/>
</dbReference>
<organism evidence="2 3">
    <name type="scientific">Cellulomonas marina</name>
    <dbReference type="NCBI Taxonomy" id="988821"/>
    <lineage>
        <taxon>Bacteria</taxon>
        <taxon>Bacillati</taxon>
        <taxon>Actinomycetota</taxon>
        <taxon>Actinomycetes</taxon>
        <taxon>Micrococcales</taxon>
        <taxon>Cellulomonadaceae</taxon>
        <taxon>Cellulomonas</taxon>
    </lineage>
</organism>
<evidence type="ECO:0000313" key="3">
    <source>
        <dbReference type="Proteomes" id="UP000199012"/>
    </source>
</evidence>
<dbReference type="EMBL" id="FOKA01000008">
    <property type="protein sequence ID" value="SFB14475.1"/>
    <property type="molecule type" value="Genomic_DNA"/>
</dbReference>
<feature type="transmembrane region" description="Helical" evidence="1">
    <location>
        <begin position="72"/>
        <end position="94"/>
    </location>
</feature>
<gene>
    <name evidence="2" type="ORF">SAMN05421867_10840</name>
</gene>
<keyword evidence="1" id="KW-1133">Transmembrane helix</keyword>
<sequence>MLEFLESHRVLAGAVGCIVALAVAVVFLLVVPEEAAGSTGARYLVLRYGHSLCWLLLAACSALHALRAPSGLVEATGLLALASYVSFVAVLLSARGR</sequence>
<evidence type="ECO:0000256" key="1">
    <source>
        <dbReference type="SAM" id="Phobius"/>
    </source>
</evidence>
<keyword evidence="1" id="KW-0472">Membrane</keyword>
<dbReference type="AlphaFoldDB" id="A0A1I0YM36"/>
<accession>A0A1I0YM36</accession>
<keyword evidence="3" id="KW-1185">Reference proteome</keyword>